<evidence type="ECO:0000256" key="1">
    <source>
        <dbReference type="SAM" id="Phobius"/>
    </source>
</evidence>
<dbReference type="Pfam" id="PF14317">
    <property type="entry name" value="YcxB"/>
    <property type="match status" value="1"/>
</dbReference>
<name>A0A3D9ZKZ3_9ACTN</name>
<reference evidence="3 4" key="1">
    <citation type="submission" date="2018-08" db="EMBL/GenBank/DDBJ databases">
        <title>Sequencing the genomes of 1000 actinobacteria strains.</title>
        <authorList>
            <person name="Klenk H.-P."/>
        </authorList>
    </citation>
    <scope>NUCLEOTIDE SEQUENCE [LARGE SCALE GENOMIC DNA]</scope>
    <source>
        <strain evidence="3 4">DSM 44099</strain>
    </source>
</reference>
<comment type="caution">
    <text evidence="3">The sequence shown here is derived from an EMBL/GenBank/DDBJ whole genome shotgun (WGS) entry which is preliminary data.</text>
</comment>
<keyword evidence="1" id="KW-0812">Transmembrane</keyword>
<evidence type="ECO:0000259" key="2">
    <source>
        <dbReference type="Pfam" id="PF14317"/>
    </source>
</evidence>
<keyword evidence="1" id="KW-1133">Transmembrane helix</keyword>
<proteinExistence type="predicted"/>
<dbReference type="AlphaFoldDB" id="A0A3D9ZKZ3"/>
<dbReference type="InterPro" id="IPR025588">
    <property type="entry name" value="YcxB-like_C"/>
</dbReference>
<evidence type="ECO:0000313" key="4">
    <source>
        <dbReference type="Proteomes" id="UP000256913"/>
    </source>
</evidence>
<dbReference type="Proteomes" id="UP000256913">
    <property type="component" value="Unassembled WGS sequence"/>
</dbReference>
<keyword evidence="4" id="KW-1185">Reference proteome</keyword>
<keyword evidence="1" id="KW-0472">Membrane</keyword>
<sequence length="160" mass="17981">MRIVITARPDPRRVPAAVRWVSRWLFRAFYVVGAVVVGLGVFSAVALPGDPVLDGAIIVLGLFCLAYPFGVVAAARRQQGRYQPMTIRYEIDDDGVLTAHELGESTLEWPAIERAALTTDLLLIWVGKRQYFPIPVTDLSKTHRRELRDLLQEQGLLRRS</sequence>
<evidence type="ECO:0000313" key="3">
    <source>
        <dbReference type="EMBL" id="REF97867.1"/>
    </source>
</evidence>
<gene>
    <name evidence="3" type="ORF">DFJ67_3874</name>
</gene>
<dbReference type="RefSeq" id="WP_170215909.1">
    <property type="nucleotide sequence ID" value="NZ_BONB01000075.1"/>
</dbReference>
<organism evidence="3 4">
    <name type="scientific">Asanoa ferruginea</name>
    <dbReference type="NCBI Taxonomy" id="53367"/>
    <lineage>
        <taxon>Bacteria</taxon>
        <taxon>Bacillati</taxon>
        <taxon>Actinomycetota</taxon>
        <taxon>Actinomycetes</taxon>
        <taxon>Micromonosporales</taxon>
        <taxon>Micromonosporaceae</taxon>
        <taxon>Asanoa</taxon>
    </lineage>
</organism>
<feature type="transmembrane region" description="Helical" evidence="1">
    <location>
        <begin position="28"/>
        <end position="49"/>
    </location>
</feature>
<protein>
    <submittedName>
        <fullName evidence="3">YcxB-like protein</fullName>
    </submittedName>
</protein>
<feature type="domain" description="YcxB-like C-terminal" evidence="2">
    <location>
        <begin position="91"/>
        <end position="151"/>
    </location>
</feature>
<feature type="transmembrane region" description="Helical" evidence="1">
    <location>
        <begin position="55"/>
        <end position="75"/>
    </location>
</feature>
<dbReference type="EMBL" id="QUMQ01000001">
    <property type="protein sequence ID" value="REF97867.1"/>
    <property type="molecule type" value="Genomic_DNA"/>
</dbReference>
<accession>A0A3D9ZKZ3</accession>